<reference evidence="2 3" key="1">
    <citation type="journal article" date="2019" name="Int. J. Syst. Evol. Microbiol.">
        <title>The Global Catalogue of Microorganisms (GCM) 10K type strain sequencing project: providing services to taxonomists for standard genome sequencing and annotation.</title>
        <authorList>
            <consortium name="The Broad Institute Genomics Platform"/>
            <consortium name="The Broad Institute Genome Sequencing Center for Infectious Disease"/>
            <person name="Wu L."/>
            <person name="Ma J."/>
        </authorList>
    </citation>
    <scope>NUCLEOTIDE SEQUENCE [LARGE SCALE GENOMIC DNA]</scope>
    <source>
        <strain evidence="2 3">JCM 14546</strain>
    </source>
</reference>
<evidence type="ECO:0000313" key="3">
    <source>
        <dbReference type="Proteomes" id="UP001500755"/>
    </source>
</evidence>
<feature type="region of interest" description="Disordered" evidence="1">
    <location>
        <begin position="47"/>
        <end position="70"/>
    </location>
</feature>
<evidence type="ECO:0000313" key="2">
    <source>
        <dbReference type="EMBL" id="GAA2003410.1"/>
    </source>
</evidence>
<keyword evidence="3" id="KW-1185">Reference proteome</keyword>
<accession>A0ABN2TAI7</accession>
<organism evidence="2 3">
    <name type="scientific">Brevibacterium samyangense</name>
    <dbReference type="NCBI Taxonomy" id="366888"/>
    <lineage>
        <taxon>Bacteria</taxon>
        <taxon>Bacillati</taxon>
        <taxon>Actinomycetota</taxon>
        <taxon>Actinomycetes</taxon>
        <taxon>Micrococcales</taxon>
        <taxon>Brevibacteriaceae</taxon>
        <taxon>Brevibacterium</taxon>
    </lineage>
</organism>
<comment type="caution">
    <text evidence="2">The sequence shown here is derived from an EMBL/GenBank/DDBJ whole genome shotgun (WGS) entry which is preliminary data.</text>
</comment>
<dbReference type="EMBL" id="BAAANO010000009">
    <property type="protein sequence ID" value="GAA2003410.1"/>
    <property type="molecule type" value="Genomic_DNA"/>
</dbReference>
<protein>
    <submittedName>
        <fullName evidence="2">Uncharacterized protein</fullName>
    </submittedName>
</protein>
<evidence type="ECO:0000256" key="1">
    <source>
        <dbReference type="SAM" id="MobiDB-lite"/>
    </source>
</evidence>
<sequence>MGATAPVEFESEESDGDRRLAVGVAAVVRARPVEVVPVDRVLVRGDADLRGHACTPRAQEREEEPDEREVPEVVRAPLQFETVGRRPAFRRGHDAGVVHEDVDRPAVLGQRLSELADRGEGGQIERVELDGGFSGGAVRRCVPQFHEDLLADPPALLCVAHGHDDLRAGGLPGTGPGRVRERG</sequence>
<dbReference type="Proteomes" id="UP001500755">
    <property type="component" value="Unassembled WGS sequence"/>
</dbReference>
<proteinExistence type="predicted"/>
<name>A0ABN2TAI7_9MICO</name>
<gene>
    <name evidence="2" type="ORF">GCM10009755_10540</name>
</gene>